<gene>
    <name evidence="2" type="ORF">ACFSW7_01730</name>
</gene>
<proteinExistence type="predicted"/>
<evidence type="ECO:0000313" key="2">
    <source>
        <dbReference type="EMBL" id="MFD2757094.1"/>
    </source>
</evidence>
<reference evidence="3" key="1">
    <citation type="journal article" date="2019" name="Int. J. Syst. Evol. Microbiol.">
        <title>The Global Catalogue of Microorganisms (GCM) 10K type strain sequencing project: providing services to taxonomists for standard genome sequencing and annotation.</title>
        <authorList>
            <consortium name="The Broad Institute Genomics Platform"/>
            <consortium name="The Broad Institute Genome Sequencing Center for Infectious Disease"/>
            <person name="Wu L."/>
            <person name="Ma J."/>
        </authorList>
    </citation>
    <scope>NUCLEOTIDE SEQUENCE [LARGE SCALE GENOMIC DNA]</scope>
    <source>
        <strain evidence="3">TISTR 1514</strain>
    </source>
</reference>
<dbReference type="Proteomes" id="UP001597492">
    <property type="component" value="Unassembled WGS sequence"/>
</dbReference>
<keyword evidence="3" id="KW-1185">Reference proteome</keyword>
<feature type="region of interest" description="Disordered" evidence="1">
    <location>
        <begin position="94"/>
        <end position="121"/>
    </location>
</feature>
<comment type="caution">
    <text evidence="2">The sequence shown here is derived from an EMBL/GenBank/DDBJ whole genome shotgun (WGS) entry which is preliminary data.</text>
</comment>
<sequence>MDEKKRPPTGLSAKSRKLWSDTLATYDLDEHEYPILESACRELDLVALLEKELKGAPLMVRGSMGQDVANPLLTEVRMHRKAYIDFIGKLDLPEGDGAGEAVSPRTAAAQKAANARWSRGA</sequence>
<organism evidence="2 3">
    <name type="scientific">Gulosibacter faecalis</name>
    <dbReference type="NCBI Taxonomy" id="272240"/>
    <lineage>
        <taxon>Bacteria</taxon>
        <taxon>Bacillati</taxon>
        <taxon>Actinomycetota</taxon>
        <taxon>Actinomycetes</taxon>
        <taxon>Micrococcales</taxon>
        <taxon>Microbacteriaceae</taxon>
        <taxon>Gulosibacter</taxon>
    </lineage>
</organism>
<name>A0ABW5UUL5_9MICO</name>
<accession>A0ABW5UUL5</accession>
<dbReference type="EMBL" id="JBHUNE010000001">
    <property type="protein sequence ID" value="MFD2757094.1"/>
    <property type="molecule type" value="Genomic_DNA"/>
</dbReference>
<evidence type="ECO:0000313" key="3">
    <source>
        <dbReference type="Proteomes" id="UP001597492"/>
    </source>
</evidence>
<evidence type="ECO:0008006" key="4">
    <source>
        <dbReference type="Google" id="ProtNLM"/>
    </source>
</evidence>
<dbReference type="RefSeq" id="WP_019618427.1">
    <property type="nucleotide sequence ID" value="NZ_JBHUNE010000001.1"/>
</dbReference>
<evidence type="ECO:0000256" key="1">
    <source>
        <dbReference type="SAM" id="MobiDB-lite"/>
    </source>
</evidence>
<protein>
    <recommendedName>
        <fullName evidence="4">Terminase small subunit</fullName>
    </recommendedName>
</protein>